<evidence type="ECO:0000313" key="3">
    <source>
        <dbReference type="Proteomes" id="UP000198662"/>
    </source>
</evidence>
<feature type="transmembrane region" description="Helical" evidence="1">
    <location>
        <begin position="12"/>
        <end position="27"/>
    </location>
</feature>
<protein>
    <submittedName>
        <fullName evidence="2">Uncharacterized protein</fullName>
    </submittedName>
</protein>
<dbReference type="RefSeq" id="WP_143034811.1">
    <property type="nucleotide sequence ID" value="NZ_FNGF01000004.1"/>
</dbReference>
<sequence>MSRKKKSPLYRYWGYLLLAGAVVLLFARDVGPLAVSGAFALSFVWMLLAAPTWCGAKNRGEGYCRNNSSGLLGGCRQVRQHKWQRFKSLTRLDTLTTAARGWFTGAPQQIATCALAVSAIGVIAGLLK</sequence>
<dbReference type="AlphaFoldDB" id="A0A1G9ID22"/>
<organism evidence="2 3">
    <name type="scientific">Glycomyces sambucus</name>
    <dbReference type="NCBI Taxonomy" id="380244"/>
    <lineage>
        <taxon>Bacteria</taxon>
        <taxon>Bacillati</taxon>
        <taxon>Actinomycetota</taxon>
        <taxon>Actinomycetes</taxon>
        <taxon>Glycomycetales</taxon>
        <taxon>Glycomycetaceae</taxon>
        <taxon>Glycomyces</taxon>
    </lineage>
</organism>
<dbReference type="EMBL" id="FNGF01000004">
    <property type="protein sequence ID" value="SDL23006.1"/>
    <property type="molecule type" value="Genomic_DNA"/>
</dbReference>
<keyword evidence="1" id="KW-0812">Transmembrane</keyword>
<proteinExistence type="predicted"/>
<keyword evidence="3" id="KW-1185">Reference proteome</keyword>
<accession>A0A1G9ID22</accession>
<keyword evidence="1" id="KW-0472">Membrane</keyword>
<name>A0A1G9ID22_9ACTN</name>
<dbReference type="OrthoDB" id="3634279at2"/>
<reference evidence="3" key="1">
    <citation type="submission" date="2016-10" db="EMBL/GenBank/DDBJ databases">
        <authorList>
            <person name="Varghese N."/>
            <person name="Submissions S."/>
        </authorList>
    </citation>
    <scope>NUCLEOTIDE SEQUENCE [LARGE SCALE GENOMIC DNA]</scope>
    <source>
        <strain evidence="3">CGMCC 4.3147</strain>
    </source>
</reference>
<dbReference type="Proteomes" id="UP000198662">
    <property type="component" value="Unassembled WGS sequence"/>
</dbReference>
<gene>
    <name evidence="2" type="ORF">SAMN05216298_3170</name>
</gene>
<evidence type="ECO:0000313" key="2">
    <source>
        <dbReference type="EMBL" id="SDL23006.1"/>
    </source>
</evidence>
<feature type="transmembrane region" description="Helical" evidence="1">
    <location>
        <begin position="33"/>
        <end position="56"/>
    </location>
</feature>
<keyword evidence="1" id="KW-1133">Transmembrane helix</keyword>
<evidence type="ECO:0000256" key="1">
    <source>
        <dbReference type="SAM" id="Phobius"/>
    </source>
</evidence>